<keyword evidence="2" id="KW-0378">Hydrolase</keyword>
<dbReference type="EMBL" id="BAAAQM010000011">
    <property type="protein sequence ID" value="GAA1965886.1"/>
    <property type="molecule type" value="Genomic_DNA"/>
</dbReference>
<dbReference type="SUPFAM" id="SSF52266">
    <property type="entry name" value="SGNH hydrolase"/>
    <property type="match status" value="1"/>
</dbReference>
<name>A0ABP5CLV2_9ACTN</name>
<comment type="caution">
    <text evidence="2">The sequence shown here is derived from an EMBL/GenBank/DDBJ whole genome shotgun (WGS) entry which is preliminary data.</text>
</comment>
<dbReference type="Gene3D" id="3.40.50.1110">
    <property type="entry name" value="SGNH hydrolase"/>
    <property type="match status" value="1"/>
</dbReference>
<keyword evidence="3" id="KW-1185">Reference proteome</keyword>
<dbReference type="Proteomes" id="UP001499854">
    <property type="component" value="Unassembled WGS sequence"/>
</dbReference>
<sequence length="207" mass="23349">MLFKDGQHILLIGDSITDCGRREENAPYGNGYVSLLRAFTTARHPEVRLTWTNRGNSGNTVRHLAQRWDTDALAPRPDWLSVMIGINDVWRAFDGHPQNAVPLDEFVETLRGLLRRAVEETGCRLILADPYVIEPDREEPQRATSDRYAAAVAGLAEEFDAVHIATQRVFDHAMRCTRSEDWSHDRIHPNLAGHALIADVFLSAIEL</sequence>
<dbReference type="InterPro" id="IPR036514">
    <property type="entry name" value="SGNH_hydro_sf"/>
</dbReference>
<dbReference type="PANTHER" id="PTHR30383:SF5">
    <property type="entry name" value="SGNH HYDROLASE-TYPE ESTERASE DOMAIN-CONTAINING PROTEIN"/>
    <property type="match status" value="1"/>
</dbReference>
<evidence type="ECO:0000313" key="3">
    <source>
        <dbReference type="Proteomes" id="UP001499854"/>
    </source>
</evidence>
<gene>
    <name evidence="2" type="ORF">GCM10009838_24400</name>
</gene>
<proteinExistence type="predicted"/>
<dbReference type="PANTHER" id="PTHR30383">
    <property type="entry name" value="THIOESTERASE 1/PROTEASE 1/LYSOPHOSPHOLIPASE L1"/>
    <property type="match status" value="1"/>
</dbReference>
<evidence type="ECO:0000259" key="1">
    <source>
        <dbReference type="Pfam" id="PF13472"/>
    </source>
</evidence>
<evidence type="ECO:0000313" key="2">
    <source>
        <dbReference type="EMBL" id="GAA1965886.1"/>
    </source>
</evidence>
<dbReference type="InterPro" id="IPR051532">
    <property type="entry name" value="Ester_Hydrolysis_Enzymes"/>
</dbReference>
<feature type="domain" description="SGNH hydrolase-type esterase" evidence="1">
    <location>
        <begin position="11"/>
        <end position="196"/>
    </location>
</feature>
<reference evidence="3" key="1">
    <citation type="journal article" date="2019" name="Int. J. Syst. Evol. Microbiol.">
        <title>The Global Catalogue of Microorganisms (GCM) 10K type strain sequencing project: providing services to taxonomists for standard genome sequencing and annotation.</title>
        <authorList>
            <consortium name="The Broad Institute Genomics Platform"/>
            <consortium name="The Broad Institute Genome Sequencing Center for Infectious Disease"/>
            <person name="Wu L."/>
            <person name="Ma J."/>
        </authorList>
    </citation>
    <scope>NUCLEOTIDE SEQUENCE [LARGE SCALE GENOMIC DNA]</scope>
    <source>
        <strain evidence="3">JCM 16013</strain>
    </source>
</reference>
<dbReference type="InterPro" id="IPR013830">
    <property type="entry name" value="SGNH_hydro"/>
</dbReference>
<dbReference type="GO" id="GO:0016787">
    <property type="term" value="F:hydrolase activity"/>
    <property type="evidence" value="ECO:0007669"/>
    <property type="project" value="UniProtKB-KW"/>
</dbReference>
<organism evidence="2 3">
    <name type="scientific">Catenulispora subtropica</name>
    <dbReference type="NCBI Taxonomy" id="450798"/>
    <lineage>
        <taxon>Bacteria</taxon>
        <taxon>Bacillati</taxon>
        <taxon>Actinomycetota</taxon>
        <taxon>Actinomycetes</taxon>
        <taxon>Catenulisporales</taxon>
        <taxon>Catenulisporaceae</taxon>
        <taxon>Catenulispora</taxon>
    </lineage>
</organism>
<dbReference type="CDD" id="cd01834">
    <property type="entry name" value="SGNH_hydrolase_like_2"/>
    <property type="match status" value="1"/>
</dbReference>
<accession>A0ABP5CLV2</accession>
<dbReference type="Pfam" id="PF13472">
    <property type="entry name" value="Lipase_GDSL_2"/>
    <property type="match status" value="1"/>
</dbReference>
<protein>
    <submittedName>
        <fullName evidence="2">SGNH/GDSL hydrolase family protein</fullName>
    </submittedName>
</protein>